<comment type="subcellular location">
    <subcellularLocation>
        <location evidence="1">Nucleus</location>
    </subcellularLocation>
</comment>
<evidence type="ECO:0000259" key="7">
    <source>
        <dbReference type="PROSITE" id="PS51005"/>
    </source>
</evidence>
<keyword evidence="4" id="KW-0804">Transcription</keyword>
<proteinExistence type="predicted"/>
<evidence type="ECO:0000313" key="8">
    <source>
        <dbReference type="EMBL" id="ONH91177.1"/>
    </source>
</evidence>
<evidence type="ECO:0000256" key="2">
    <source>
        <dbReference type="ARBA" id="ARBA00023015"/>
    </source>
</evidence>
<dbReference type="GO" id="GO:0003677">
    <property type="term" value="F:DNA binding"/>
    <property type="evidence" value="ECO:0007669"/>
    <property type="project" value="UniProtKB-KW"/>
</dbReference>
<protein>
    <recommendedName>
        <fullName evidence="7">NAC domain-containing protein</fullName>
    </recommendedName>
</protein>
<dbReference type="PANTHER" id="PTHR31989">
    <property type="entry name" value="NAC DOMAIN-CONTAINING PROTEIN 82-RELATED"/>
    <property type="match status" value="1"/>
</dbReference>
<gene>
    <name evidence="8" type="ORF">PRUPE_8G097100</name>
</gene>
<dbReference type="PROSITE" id="PS51005">
    <property type="entry name" value="NAC"/>
    <property type="match status" value="1"/>
</dbReference>
<feature type="domain" description="NAC" evidence="7">
    <location>
        <begin position="7"/>
        <end position="166"/>
    </location>
</feature>
<dbReference type="GO" id="GO:0006355">
    <property type="term" value="P:regulation of DNA-templated transcription"/>
    <property type="evidence" value="ECO:0007669"/>
    <property type="project" value="InterPro"/>
</dbReference>
<dbReference type="AlphaFoldDB" id="A0A251MVR9"/>
<dbReference type="Pfam" id="PF02365">
    <property type="entry name" value="NAM"/>
    <property type="match status" value="1"/>
</dbReference>
<keyword evidence="5" id="KW-0539">Nucleus</keyword>
<keyword evidence="2" id="KW-0805">Transcription regulation</keyword>
<dbReference type="Gramene" id="ONH91177">
    <property type="protein sequence ID" value="ONH91177"/>
    <property type="gene ID" value="PRUPE_8G097100"/>
</dbReference>
<dbReference type="InterPro" id="IPR003441">
    <property type="entry name" value="NAC-dom"/>
</dbReference>
<evidence type="ECO:0000256" key="6">
    <source>
        <dbReference type="SAM" id="MobiDB-lite"/>
    </source>
</evidence>
<keyword evidence="3" id="KW-0238">DNA-binding</keyword>
<reference evidence="8 9" key="1">
    <citation type="journal article" date="2013" name="Nat. Genet.">
        <title>The high-quality draft genome of peach (Prunus persica) identifies unique patterns of genetic diversity, domestication and genome evolution.</title>
        <authorList>
            <consortium name="International Peach Genome Initiative"/>
            <person name="Verde I."/>
            <person name="Abbott A.G."/>
            <person name="Scalabrin S."/>
            <person name="Jung S."/>
            <person name="Shu S."/>
            <person name="Marroni F."/>
            <person name="Zhebentyayeva T."/>
            <person name="Dettori M.T."/>
            <person name="Grimwood J."/>
            <person name="Cattonaro F."/>
            <person name="Zuccolo A."/>
            <person name="Rossini L."/>
            <person name="Jenkins J."/>
            <person name="Vendramin E."/>
            <person name="Meisel L.A."/>
            <person name="Decroocq V."/>
            <person name="Sosinski B."/>
            <person name="Prochnik S."/>
            <person name="Mitros T."/>
            <person name="Policriti A."/>
            <person name="Cipriani G."/>
            <person name="Dondini L."/>
            <person name="Ficklin S."/>
            <person name="Goodstein D.M."/>
            <person name="Xuan P."/>
            <person name="Del Fabbro C."/>
            <person name="Aramini V."/>
            <person name="Copetti D."/>
            <person name="Gonzalez S."/>
            <person name="Horner D.S."/>
            <person name="Falchi R."/>
            <person name="Lucas S."/>
            <person name="Mica E."/>
            <person name="Maldonado J."/>
            <person name="Lazzari B."/>
            <person name="Bielenberg D."/>
            <person name="Pirona R."/>
            <person name="Miculan M."/>
            <person name="Barakat A."/>
            <person name="Testolin R."/>
            <person name="Stella A."/>
            <person name="Tartarini S."/>
            <person name="Tonutti P."/>
            <person name="Arus P."/>
            <person name="Orellana A."/>
            <person name="Wells C."/>
            <person name="Main D."/>
            <person name="Vizzotto G."/>
            <person name="Silva H."/>
            <person name="Salamini F."/>
            <person name="Schmutz J."/>
            <person name="Morgante M."/>
            <person name="Rokhsar D.S."/>
        </authorList>
    </citation>
    <scope>NUCLEOTIDE SEQUENCE [LARGE SCALE GENOMIC DNA]</scope>
    <source>
        <strain evidence="9">cv. Nemared</strain>
    </source>
</reference>
<dbReference type="SMR" id="A0A251MVR9"/>
<evidence type="ECO:0000313" key="9">
    <source>
        <dbReference type="Proteomes" id="UP000006882"/>
    </source>
</evidence>
<evidence type="ECO:0000256" key="4">
    <source>
        <dbReference type="ARBA" id="ARBA00023163"/>
    </source>
</evidence>
<evidence type="ECO:0000256" key="3">
    <source>
        <dbReference type="ARBA" id="ARBA00023125"/>
    </source>
</evidence>
<accession>A0A251MVR9</accession>
<feature type="region of interest" description="Disordered" evidence="6">
    <location>
        <begin position="175"/>
        <end position="211"/>
    </location>
</feature>
<name>A0A251MVR9_PRUPE</name>
<dbReference type="Proteomes" id="UP000006882">
    <property type="component" value="Chromosome G8"/>
</dbReference>
<evidence type="ECO:0000256" key="5">
    <source>
        <dbReference type="ARBA" id="ARBA00023242"/>
    </source>
</evidence>
<dbReference type="SUPFAM" id="SSF101941">
    <property type="entry name" value="NAC domain"/>
    <property type="match status" value="1"/>
</dbReference>
<dbReference type="InterPro" id="IPR036093">
    <property type="entry name" value="NAC_dom_sf"/>
</dbReference>
<dbReference type="GO" id="GO:0005634">
    <property type="term" value="C:nucleus"/>
    <property type="evidence" value="ECO:0007669"/>
    <property type="project" value="UniProtKB-SubCell"/>
</dbReference>
<evidence type="ECO:0000256" key="1">
    <source>
        <dbReference type="ARBA" id="ARBA00004123"/>
    </source>
</evidence>
<dbReference type="Gene3D" id="2.170.150.80">
    <property type="entry name" value="NAC domain"/>
    <property type="match status" value="1"/>
</dbReference>
<dbReference type="EMBL" id="CM007658">
    <property type="protein sequence ID" value="ONH91177.1"/>
    <property type="molecule type" value="Genomic_DNA"/>
</dbReference>
<keyword evidence="9" id="KW-1185">Reference proteome</keyword>
<feature type="compositionally biased region" description="Basic residues" evidence="6">
    <location>
        <begin position="186"/>
        <end position="196"/>
    </location>
</feature>
<organism evidence="8 9">
    <name type="scientific">Prunus persica</name>
    <name type="common">Peach</name>
    <name type="synonym">Amygdalus persica</name>
    <dbReference type="NCBI Taxonomy" id="3760"/>
    <lineage>
        <taxon>Eukaryota</taxon>
        <taxon>Viridiplantae</taxon>
        <taxon>Streptophyta</taxon>
        <taxon>Embryophyta</taxon>
        <taxon>Tracheophyta</taxon>
        <taxon>Spermatophyta</taxon>
        <taxon>Magnoliopsida</taxon>
        <taxon>eudicotyledons</taxon>
        <taxon>Gunneridae</taxon>
        <taxon>Pentapetalae</taxon>
        <taxon>rosids</taxon>
        <taxon>fabids</taxon>
        <taxon>Rosales</taxon>
        <taxon>Rosaceae</taxon>
        <taxon>Amygdaloideae</taxon>
        <taxon>Amygdaleae</taxon>
        <taxon>Prunus</taxon>
    </lineage>
</organism>
<sequence length="297" mass="34395">MAHHQNVPLGFRFHPTDKEIVGSFLHTLLVDRNPLIPPYSNFIRACNLFGNKLEPSEIWNKYGGPQLVDQDLYFLSGLKKLTPKRMDRSIGHGGTWSETESFKLIEYDNGNPNPIGRKRKFRYENKGSEEHTWWLLDEYSLFVGPKNDYNDRSYDFDFVICRMRKNDRALSKEINLKRSSQDQVQKKRSTNKKMKKDHQMGSTEESSSLVQQGYSSSITGGELVVSYDDVDPNDLTFFENNPIFNIEQILCETKVENPCSPSNFENVNSSYSKWTESYMEELMACIEDINCTSDSCR</sequence>
<dbReference type="OrthoDB" id="1146942at2759"/>